<reference evidence="2 3" key="1">
    <citation type="submission" date="2018-03" db="EMBL/GenBank/DDBJ databases">
        <title>Genomic Encyclopedia of Type Strains, Phase III (KMG-III): the genomes of soil and plant-associated and newly described type strains.</title>
        <authorList>
            <person name="Whitman W."/>
        </authorList>
    </citation>
    <scope>NUCLEOTIDE SEQUENCE [LARGE SCALE GENOMIC DNA]</scope>
    <source>
        <strain evidence="2 3">CGMCC 4.7125</strain>
    </source>
</reference>
<sequence>MTGTGARWANDILAFLLELAALGALAYWGFTLGAPVAVRIAAGAGAPALAATVWGLFAAPRARFPLPTAGVLAVKALVFGAATIALFAAGAPVLAVVFAVLVVANTAAVTVLRARYGVSGQ</sequence>
<feature type="transmembrane region" description="Helical" evidence="1">
    <location>
        <begin position="93"/>
        <end position="112"/>
    </location>
</feature>
<keyword evidence="1" id="KW-0812">Transmembrane</keyword>
<dbReference type="EMBL" id="PVNH01000008">
    <property type="protein sequence ID" value="PRX46087.1"/>
    <property type="molecule type" value="Genomic_DNA"/>
</dbReference>
<feature type="transmembrane region" description="Helical" evidence="1">
    <location>
        <begin position="12"/>
        <end position="30"/>
    </location>
</feature>
<dbReference type="InterPro" id="IPR021214">
    <property type="entry name" value="DUF2568"/>
</dbReference>
<name>A0A2T0LRG8_9PSEU</name>
<protein>
    <submittedName>
        <fullName evidence="2">Uncharacterized protein DUF2568</fullName>
    </submittedName>
</protein>
<proteinExistence type="predicted"/>
<keyword evidence="1" id="KW-1133">Transmembrane helix</keyword>
<evidence type="ECO:0000256" key="1">
    <source>
        <dbReference type="SAM" id="Phobius"/>
    </source>
</evidence>
<evidence type="ECO:0000313" key="2">
    <source>
        <dbReference type="EMBL" id="PRX46087.1"/>
    </source>
</evidence>
<evidence type="ECO:0000313" key="3">
    <source>
        <dbReference type="Proteomes" id="UP000238362"/>
    </source>
</evidence>
<organism evidence="2 3">
    <name type="scientific">Prauserella shujinwangii</name>
    <dbReference type="NCBI Taxonomy" id="1453103"/>
    <lineage>
        <taxon>Bacteria</taxon>
        <taxon>Bacillati</taxon>
        <taxon>Actinomycetota</taxon>
        <taxon>Actinomycetes</taxon>
        <taxon>Pseudonocardiales</taxon>
        <taxon>Pseudonocardiaceae</taxon>
        <taxon>Prauserella</taxon>
    </lineage>
</organism>
<feature type="transmembrane region" description="Helical" evidence="1">
    <location>
        <begin position="36"/>
        <end position="57"/>
    </location>
</feature>
<dbReference type="Proteomes" id="UP000238362">
    <property type="component" value="Unassembled WGS sequence"/>
</dbReference>
<dbReference type="Pfam" id="PF10823">
    <property type="entry name" value="DUF2568"/>
    <property type="match status" value="1"/>
</dbReference>
<dbReference type="RefSeq" id="WP_106180399.1">
    <property type="nucleotide sequence ID" value="NZ_PVNH01000008.1"/>
</dbReference>
<keyword evidence="3" id="KW-1185">Reference proteome</keyword>
<accession>A0A2T0LRG8</accession>
<comment type="caution">
    <text evidence="2">The sequence shown here is derived from an EMBL/GenBank/DDBJ whole genome shotgun (WGS) entry which is preliminary data.</text>
</comment>
<keyword evidence="1" id="KW-0472">Membrane</keyword>
<gene>
    <name evidence="2" type="ORF">B0I33_108234</name>
</gene>
<feature type="transmembrane region" description="Helical" evidence="1">
    <location>
        <begin position="69"/>
        <end position="87"/>
    </location>
</feature>
<dbReference type="AlphaFoldDB" id="A0A2T0LRG8"/>